<dbReference type="Gene3D" id="1.20.1250.20">
    <property type="entry name" value="MFS general substrate transporter like domains"/>
    <property type="match status" value="1"/>
</dbReference>
<dbReference type="GeneID" id="27725226"/>
<evidence type="ECO:0000256" key="4">
    <source>
        <dbReference type="ARBA" id="ARBA00023136"/>
    </source>
</evidence>
<evidence type="ECO:0008006" key="8">
    <source>
        <dbReference type="Google" id="ProtNLM"/>
    </source>
</evidence>
<feature type="transmembrane region" description="Helical" evidence="5">
    <location>
        <begin position="43"/>
        <end position="62"/>
    </location>
</feature>
<dbReference type="KEGG" id="sapo:SAPIO_CDS6154"/>
<keyword evidence="3 5" id="KW-1133">Transmembrane helix</keyword>
<feature type="transmembrane region" description="Helical" evidence="5">
    <location>
        <begin position="18"/>
        <end position="37"/>
    </location>
</feature>
<protein>
    <recommendedName>
        <fullName evidence="8">Major facilitator superfamily (MFS) profile domain-containing protein</fullName>
    </recommendedName>
</protein>
<accession>A0A084G4M9</accession>
<feature type="transmembrane region" description="Helical" evidence="5">
    <location>
        <begin position="74"/>
        <end position="95"/>
    </location>
</feature>
<dbReference type="OMA" id="NTFCISA"/>
<name>A0A084G4M9_PSEDA</name>
<keyword evidence="2 5" id="KW-0812">Transmembrane</keyword>
<proteinExistence type="predicted"/>
<dbReference type="GO" id="GO:0005886">
    <property type="term" value="C:plasma membrane"/>
    <property type="evidence" value="ECO:0007669"/>
    <property type="project" value="TreeGrafter"/>
</dbReference>
<feature type="transmembrane region" description="Helical" evidence="5">
    <location>
        <begin position="107"/>
        <end position="131"/>
    </location>
</feature>
<gene>
    <name evidence="6" type="ORF">SAPIO_CDS6154</name>
</gene>
<dbReference type="PANTHER" id="PTHR23501">
    <property type="entry name" value="MAJOR FACILITATOR SUPERFAMILY"/>
    <property type="match status" value="1"/>
</dbReference>
<dbReference type="Proteomes" id="UP000028545">
    <property type="component" value="Unassembled WGS sequence"/>
</dbReference>
<evidence type="ECO:0000313" key="6">
    <source>
        <dbReference type="EMBL" id="KEZ42291.1"/>
    </source>
</evidence>
<sequence>MPTFFQIVKGLSAAKSGVMVLPTGAGLILSVPLAGFLTSYFGYYNPFMILNSILSPLAAGLLTTMNPQTNLWRLLVYQALLGFGVGIGFQGPQVAVQTVLNDGDSQIGIAIIQLAQALGPAIFVAAAQTIFTSRLVSRLKGFSGCQGLAGLSDQGLTMPEGKDGDKCEAVLSYSKALAETFYLPVALASTKERNSVHE</sequence>
<dbReference type="HOGENOM" id="CLU_000960_8_2_1"/>
<dbReference type="VEuPathDB" id="FungiDB:SAPIO_CDS6154"/>
<dbReference type="AlphaFoldDB" id="A0A084G4M9"/>
<evidence type="ECO:0000256" key="1">
    <source>
        <dbReference type="ARBA" id="ARBA00004141"/>
    </source>
</evidence>
<evidence type="ECO:0000313" key="7">
    <source>
        <dbReference type="Proteomes" id="UP000028545"/>
    </source>
</evidence>
<dbReference type="SUPFAM" id="SSF103473">
    <property type="entry name" value="MFS general substrate transporter"/>
    <property type="match status" value="1"/>
</dbReference>
<dbReference type="OrthoDB" id="2985014at2759"/>
<dbReference type="PANTHER" id="PTHR23501:SF198">
    <property type="entry name" value="AZOLE RESISTANCE PROTEIN 1-RELATED"/>
    <property type="match status" value="1"/>
</dbReference>
<comment type="caution">
    <text evidence="6">The sequence shown here is derived from an EMBL/GenBank/DDBJ whole genome shotgun (WGS) entry which is preliminary data.</text>
</comment>
<dbReference type="EMBL" id="JOWA01000100">
    <property type="protein sequence ID" value="KEZ42291.1"/>
    <property type="molecule type" value="Genomic_DNA"/>
</dbReference>
<evidence type="ECO:0000256" key="5">
    <source>
        <dbReference type="SAM" id="Phobius"/>
    </source>
</evidence>
<evidence type="ECO:0000256" key="3">
    <source>
        <dbReference type="ARBA" id="ARBA00022989"/>
    </source>
</evidence>
<dbReference type="InterPro" id="IPR036259">
    <property type="entry name" value="MFS_trans_sf"/>
</dbReference>
<dbReference type="RefSeq" id="XP_016642090.1">
    <property type="nucleotide sequence ID" value="XM_016788333.1"/>
</dbReference>
<organism evidence="6 7">
    <name type="scientific">Pseudallescheria apiosperma</name>
    <name type="common">Scedosporium apiospermum</name>
    <dbReference type="NCBI Taxonomy" id="563466"/>
    <lineage>
        <taxon>Eukaryota</taxon>
        <taxon>Fungi</taxon>
        <taxon>Dikarya</taxon>
        <taxon>Ascomycota</taxon>
        <taxon>Pezizomycotina</taxon>
        <taxon>Sordariomycetes</taxon>
        <taxon>Hypocreomycetidae</taxon>
        <taxon>Microascales</taxon>
        <taxon>Microascaceae</taxon>
        <taxon>Scedosporium</taxon>
    </lineage>
</organism>
<reference evidence="6 7" key="1">
    <citation type="journal article" date="2014" name="Genome Announc.">
        <title>Draft genome sequence of the pathogenic fungus Scedosporium apiospermum.</title>
        <authorList>
            <person name="Vandeputte P."/>
            <person name="Ghamrawi S."/>
            <person name="Rechenmann M."/>
            <person name="Iltis A."/>
            <person name="Giraud S."/>
            <person name="Fleury M."/>
            <person name="Thornton C."/>
            <person name="Delhaes L."/>
            <person name="Meyer W."/>
            <person name="Papon N."/>
            <person name="Bouchara J.P."/>
        </authorList>
    </citation>
    <scope>NUCLEOTIDE SEQUENCE [LARGE SCALE GENOMIC DNA]</scope>
    <source>
        <strain evidence="6 7">IHEM 14462</strain>
    </source>
</reference>
<keyword evidence="7" id="KW-1185">Reference proteome</keyword>
<comment type="subcellular location">
    <subcellularLocation>
        <location evidence="1">Membrane</location>
        <topology evidence="1">Multi-pass membrane protein</topology>
    </subcellularLocation>
</comment>
<dbReference type="GO" id="GO:0022857">
    <property type="term" value="F:transmembrane transporter activity"/>
    <property type="evidence" value="ECO:0007669"/>
    <property type="project" value="TreeGrafter"/>
</dbReference>
<evidence type="ECO:0000256" key="2">
    <source>
        <dbReference type="ARBA" id="ARBA00022692"/>
    </source>
</evidence>
<keyword evidence="4 5" id="KW-0472">Membrane</keyword>